<dbReference type="InterPro" id="IPR052210">
    <property type="entry name" value="LysM1-like"/>
</dbReference>
<dbReference type="Proteomes" id="UP000452235">
    <property type="component" value="Unassembled WGS sequence"/>
</dbReference>
<keyword evidence="2" id="KW-0843">Virulence</keyword>
<comment type="caution">
    <text evidence="3">The sequence shown here is derived from an EMBL/GenBank/DDBJ whole genome shotgun (WGS) entry which is preliminary data.</text>
</comment>
<gene>
    <name evidence="3" type="ORF">ATEIFO6365_0015003800</name>
</gene>
<dbReference type="PANTHER" id="PTHR34997:SF1">
    <property type="entry name" value="PEPTIDOGLYCAN-BINDING LYSIN DOMAIN"/>
    <property type="match status" value="1"/>
</dbReference>
<dbReference type="PROSITE" id="PS51782">
    <property type="entry name" value="LYSM"/>
    <property type="match status" value="1"/>
</dbReference>
<evidence type="ECO:0000256" key="2">
    <source>
        <dbReference type="ARBA" id="ARBA00023026"/>
    </source>
</evidence>
<protein>
    <submittedName>
        <fullName evidence="3">LysM domain protein</fullName>
    </submittedName>
</protein>
<accession>A0A5M3ZCY0</accession>
<keyword evidence="4" id="KW-1185">Reference proteome</keyword>
<name>A0A5M3ZCY0_ASPTE</name>
<dbReference type="Pfam" id="PF01476">
    <property type="entry name" value="LysM"/>
    <property type="match status" value="1"/>
</dbReference>
<dbReference type="InterPro" id="IPR036779">
    <property type="entry name" value="LysM_dom_sf"/>
</dbReference>
<dbReference type="Gene3D" id="3.10.350.10">
    <property type="entry name" value="LysM domain"/>
    <property type="match status" value="2"/>
</dbReference>
<dbReference type="SUPFAM" id="SSF54106">
    <property type="entry name" value="LysM domain"/>
    <property type="match status" value="1"/>
</dbReference>
<proteinExistence type="predicted"/>
<dbReference type="EMBL" id="BLJY01000015">
    <property type="protein sequence ID" value="GFF21467.1"/>
    <property type="molecule type" value="Genomic_DNA"/>
</dbReference>
<dbReference type="InterPro" id="IPR018392">
    <property type="entry name" value="LysM"/>
</dbReference>
<dbReference type="AlphaFoldDB" id="A0A5M3ZCY0"/>
<dbReference type="SMART" id="SM00257">
    <property type="entry name" value="LysM"/>
    <property type="match status" value="1"/>
</dbReference>
<sequence>MITALLLHCLLLVLARAVDTTASDTAATTSTGAPYPRQTGIVSECNRYHRVVNGDNCWSITRHYGVNIDDFYRWNPAVGPACETLWVGYYVCIGVSRKLLVSTAMYSANSLRNSSTIPEAYYNYNKAYCHLCISNPFRNSTELYRVKYPNITLSQFMQWNPSVGNECQNLLAGYCYCVAAPPVNSQTSQPSN</sequence>
<dbReference type="CDD" id="cd00118">
    <property type="entry name" value="LysM"/>
    <property type="match status" value="1"/>
</dbReference>
<evidence type="ECO:0000313" key="4">
    <source>
        <dbReference type="Proteomes" id="UP000452235"/>
    </source>
</evidence>
<dbReference type="VEuPathDB" id="FungiDB:ATEG_09999"/>
<organism evidence="3 4">
    <name type="scientific">Aspergillus terreus</name>
    <dbReference type="NCBI Taxonomy" id="33178"/>
    <lineage>
        <taxon>Eukaryota</taxon>
        <taxon>Fungi</taxon>
        <taxon>Dikarya</taxon>
        <taxon>Ascomycota</taxon>
        <taxon>Pezizomycotina</taxon>
        <taxon>Eurotiomycetes</taxon>
        <taxon>Eurotiomycetidae</taxon>
        <taxon>Eurotiales</taxon>
        <taxon>Aspergillaceae</taxon>
        <taxon>Aspergillus</taxon>
        <taxon>Aspergillus subgen. Circumdati</taxon>
    </lineage>
</organism>
<dbReference type="OrthoDB" id="5985073at2759"/>
<reference evidence="3 4" key="1">
    <citation type="submission" date="2020-01" db="EMBL/GenBank/DDBJ databases">
        <title>Aspergillus terreus IFO 6365 whole genome shotgun sequence.</title>
        <authorList>
            <person name="Kanamasa S."/>
            <person name="Takahashi H."/>
        </authorList>
    </citation>
    <scope>NUCLEOTIDE SEQUENCE [LARGE SCALE GENOMIC DNA]</scope>
    <source>
        <strain evidence="3 4">IFO 6365</strain>
    </source>
</reference>
<dbReference type="GO" id="GO:0008061">
    <property type="term" value="F:chitin binding"/>
    <property type="evidence" value="ECO:0007669"/>
    <property type="project" value="UniProtKB-KW"/>
</dbReference>
<keyword evidence="1" id="KW-0147">Chitin-binding</keyword>
<evidence type="ECO:0000313" key="3">
    <source>
        <dbReference type="EMBL" id="GFF21467.1"/>
    </source>
</evidence>
<dbReference type="PANTHER" id="PTHR34997">
    <property type="entry name" value="AM15"/>
    <property type="match status" value="1"/>
</dbReference>
<evidence type="ECO:0000256" key="1">
    <source>
        <dbReference type="ARBA" id="ARBA00022669"/>
    </source>
</evidence>